<dbReference type="AlphaFoldDB" id="A0A0M4E7T9"/>
<evidence type="ECO:0000313" key="9">
    <source>
        <dbReference type="Proteomes" id="UP000494163"/>
    </source>
</evidence>
<dbReference type="PROSITE" id="PS50940">
    <property type="entry name" value="CHIT_BIND_II"/>
    <property type="match status" value="4"/>
</dbReference>
<dbReference type="InterPro" id="IPR036508">
    <property type="entry name" value="Chitin-bd_dom_sf"/>
</dbReference>
<keyword evidence="2 6" id="KW-0732">Signal</keyword>
<feature type="domain" description="Chitin-binding type-2" evidence="7">
    <location>
        <begin position="28"/>
        <end position="86"/>
    </location>
</feature>
<reference evidence="8 9" key="1">
    <citation type="submission" date="2015-08" db="EMBL/GenBank/DDBJ databases">
        <title>Ancestral chromatin configuration constrains chromatin evolution on differentiating sex chromosomes in Drosophila.</title>
        <authorList>
            <person name="Zhou Q."/>
            <person name="Bachtrog D."/>
        </authorList>
    </citation>
    <scope>NUCLEOTIDE SEQUENCE [LARGE SCALE GENOMIC DNA]</scope>
    <source>
        <tissue evidence="8">Whole larvae</tissue>
    </source>
</reference>
<dbReference type="STRING" id="30019.A0A0M4E7T9"/>
<dbReference type="Gene3D" id="2.170.140.10">
    <property type="entry name" value="Chitin binding domain"/>
    <property type="match status" value="2"/>
</dbReference>
<dbReference type="PROSITE" id="PS51257">
    <property type="entry name" value="PROKAR_LIPOPROTEIN"/>
    <property type="match status" value="1"/>
</dbReference>
<protein>
    <submittedName>
        <fullName evidence="8">CG17145</fullName>
    </submittedName>
</protein>
<evidence type="ECO:0000313" key="8">
    <source>
        <dbReference type="EMBL" id="ALC37964.1"/>
    </source>
</evidence>
<dbReference type="InterPro" id="IPR051940">
    <property type="entry name" value="Chitin_bind-dev_reg"/>
</dbReference>
<keyword evidence="3" id="KW-0677">Repeat</keyword>
<dbReference type="GO" id="GO:0008061">
    <property type="term" value="F:chitin binding"/>
    <property type="evidence" value="ECO:0007669"/>
    <property type="project" value="UniProtKB-KW"/>
</dbReference>
<name>A0A0M4E7T9_DROBS</name>
<organism evidence="8 9">
    <name type="scientific">Drosophila busckii</name>
    <name type="common">Fruit fly</name>
    <dbReference type="NCBI Taxonomy" id="30019"/>
    <lineage>
        <taxon>Eukaryota</taxon>
        <taxon>Metazoa</taxon>
        <taxon>Ecdysozoa</taxon>
        <taxon>Arthropoda</taxon>
        <taxon>Hexapoda</taxon>
        <taxon>Insecta</taxon>
        <taxon>Pterygota</taxon>
        <taxon>Neoptera</taxon>
        <taxon>Endopterygota</taxon>
        <taxon>Diptera</taxon>
        <taxon>Brachycera</taxon>
        <taxon>Muscomorpha</taxon>
        <taxon>Ephydroidea</taxon>
        <taxon>Drosophilidae</taxon>
        <taxon>Drosophila</taxon>
    </lineage>
</organism>
<accession>A0A0M4E7T9</accession>
<dbReference type="Pfam" id="PF01607">
    <property type="entry name" value="CBM_14"/>
    <property type="match status" value="3"/>
</dbReference>
<evidence type="ECO:0000256" key="4">
    <source>
        <dbReference type="ARBA" id="ARBA00023157"/>
    </source>
</evidence>
<gene>
    <name evidence="8" type="ORF">Dbus_chr2Lg49</name>
</gene>
<evidence type="ECO:0000256" key="3">
    <source>
        <dbReference type="ARBA" id="ARBA00022737"/>
    </source>
</evidence>
<dbReference type="PANTHER" id="PTHR23301:SF106">
    <property type="entry name" value="CHITIN-BINDING TYPE-2 DOMAIN-CONTAINING PROTEIN-RELATED"/>
    <property type="match status" value="1"/>
</dbReference>
<evidence type="ECO:0000256" key="5">
    <source>
        <dbReference type="ARBA" id="ARBA00023180"/>
    </source>
</evidence>
<keyword evidence="1" id="KW-0147">Chitin-binding</keyword>
<evidence type="ECO:0000256" key="6">
    <source>
        <dbReference type="SAM" id="SignalP"/>
    </source>
</evidence>
<evidence type="ECO:0000256" key="2">
    <source>
        <dbReference type="ARBA" id="ARBA00022729"/>
    </source>
</evidence>
<dbReference type="PANTHER" id="PTHR23301">
    <property type="entry name" value="CHITIN BINDING PERITROPHIN-A"/>
    <property type="match status" value="1"/>
</dbReference>
<dbReference type="EMBL" id="CP012523">
    <property type="protein sequence ID" value="ALC37964.1"/>
    <property type="molecule type" value="Genomic_DNA"/>
</dbReference>
<dbReference type="OrthoDB" id="6020543at2759"/>
<evidence type="ECO:0000259" key="7">
    <source>
        <dbReference type="PROSITE" id="PS50940"/>
    </source>
</evidence>
<dbReference type="OMA" id="DRCQGRT"/>
<feature type="domain" description="Chitin-binding type-2" evidence="7">
    <location>
        <begin position="87"/>
        <end position="144"/>
    </location>
</feature>
<proteinExistence type="predicted"/>
<dbReference type="InterPro" id="IPR002557">
    <property type="entry name" value="Chitin-bd_dom"/>
</dbReference>
<evidence type="ECO:0000256" key="1">
    <source>
        <dbReference type="ARBA" id="ARBA00022669"/>
    </source>
</evidence>
<feature type="signal peptide" evidence="6">
    <location>
        <begin position="1"/>
        <end position="25"/>
    </location>
</feature>
<keyword evidence="9" id="KW-1185">Reference proteome</keyword>
<feature type="chain" id="PRO_5005793180" evidence="6">
    <location>
        <begin position="26"/>
        <end position="332"/>
    </location>
</feature>
<dbReference type="GO" id="GO:0005576">
    <property type="term" value="C:extracellular region"/>
    <property type="evidence" value="ECO:0007669"/>
    <property type="project" value="InterPro"/>
</dbReference>
<dbReference type="SMART" id="SM00494">
    <property type="entry name" value="ChtBD2"/>
    <property type="match status" value="5"/>
</dbReference>
<dbReference type="Proteomes" id="UP000494163">
    <property type="component" value="Chromosome 2L"/>
</dbReference>
<feature type="domain" description="Chitin-binding type-2" evidence="7">
    <location>
        <begin position="208"/>
        <end position="275"/>
    </location>
</feature>
<keyword evidence="5" id="KW-0325">Glycoprotein</keyword>
<sequence length="332" mass="36949">MSPRSNNNCLVLLAIFACAAGVAQARIDDICSLFSDGTIIRDPESCSRYIKCEDFKSTYTTCPRTTPYFDKDKQTCVKSLDAADDCNLSCVGASRQFIADPKSCFGYYYCEDEETPVYGTCALGTHFNVTTQECFWASMSECKTSAFDYCSIIKNDVNFDNVAGCNRYHVCKKGKLEDKACSSKYYRASTGECVAKTLVPCAAHPYPSNVCGTTKSPKKNYKAKDGATCQGYFYCTETADGSPDPSPFWAKCPTDKFFDEKSQSCKEPNSVVCNEDRCQGRTLPFVLSSQTGCRHYLRCKDNRIMDERSCGNYFFDEANGVCVNQILKYAIC</sequence>
<keyword evidence="4" id="KW-1015">Disulfide bond</keyword>
<feature type="domain" description="Chitin-binding type-2" evidence="7">
    <location>
        <begin position="147"/>
        <end position="203"/>
    </location>
</feature>
<dbReference type="SUPFAM" id="SSF57625">
    <property type="entry name" value="Invertebrate chitin-binding proteins"/>
    <property type="match status" value="4"/>
</dbReference>